<organism evidence="1 2">
    <name type="scientific">Holothuria leucospilota</name>
    <name type="common">Black long sea cucumber</name>
    <name type="synonym">Mertensiothuria leucospilota</name>
    <dbReference type="NCBI Taxonomy" id="206669"/>
    <lineage>
        <taxon>Eukaryota</taxon>
        <taxon>Metazoa</taxon>
        <taxon>Echinodermata</taxon>
        <taxon>Eleutherozoa</taxon>
        <taxon>Echinozoa</taxon>
        <taxon>Holothuroidea</taxon>
        <taxon>Aspidochirotacea</taxon>
        <taxon>Aspidochirotida</taxon>
        <taxon>Holothuriidae</taxon>
        <taxon>Holothuria</taxon>
    </lineage>
</organism>
<evidence type="ECO:0000313" key="1">
    <source>
        <dbReference type="EMBL" id="KAJ8031337.1"/>
    </source>
</evidence>
<evidence type="ECO:0000313" key="2">
    <source>
        <dbReference type="Proteomes" id="UP001152320"/>
    </source>
</evidence>
<accession>A0A9Q1BR51</accession>
<comment type="caution">
    <text evidence="1">The sequence shown here is derived from an EMBL/GenBank/DDBJ whole genome shotgun (WGS) entry which is preliminary data.</text>
</comment>
<proteinExistence type="predicted"/>
<dbReference type="Proteomes" id="UP001152320">
    <property type="component" value="Chromosome 13"/>
</dbReference>
<keyword evidence="2" id="KW-1185">Reference proteome</keyword>
<sequence>MKYFIFNCKRQKLELDINSFFYKMKFALQVERFNYFKRSRVSKSKVSFPDLRKTFASCF</sequence>
<protein>
    <submittedName>
        <fullName evidence="1">Uncharacterized protein</fullName>
    </submittedName>
</protein>
<name>A0A9Q1BR51_HOLLE</name>
<dbReference type="EMBL" id="JAIZAY010000013">
    <property type="protein sequence ID" value="KAJ8031337.1"/>
    <property type="molecule type" value="Genomic_DNA"/>
</dbReference>
<reference evidence="1" key="1">
    <citation type="submission" date="2021-10" db="EMBL/GenBank/DDBJ databases">
        <title>Tropical sea cucumber genome reveals ecological adaptation and Cuvierian tubules defense mechanism.</title>
        <authorList>
            <person name="Chen T."/>
        </authorList>
    </citation>
    <scope>NUCLEOTIDE SEQUENCE</scope>
    <source>
        <strain evidence="1">Nanhai2018</strain>
        <tissue evidence="1">Muscle</tissue>
    </source>
</reference>
<gene>
    <name evidence="1" type="ORF">HOLleu_28037</name>
</gene>
<dbReference type="AlphaFoldDB" id="A0A9Q1BR51"/>